<sequence length="73" mass="8146">MAIWTLCTSFLFVPTSKILVAIATNTKPILTMVEPLSRKDILDKGRPLQTQVTSVDATNCFLKVYAVKARTQF</sequence>
<dbReference type="EMBL" id="JAIWYP010000010">
    <property type="protein sequence ID" value="KAH3748670.1"/>
    <property type="molecule type" value="Genomic_DNA"/>
</dbReference>
<gene>
    <name evidence="2" type="ORF">DPMN_183118</name>
</gene>
<name>A0A9D4DHU4_DREPO</name>
<comment type="caution">
    <text evidence="2">The sequence shown here is derived from an EMBL/GenBank/DDBJ whole genome shotgun (WGS) entry which is preliminary data.</text>
</comment>
<evidence type="ECO:0000256" key="1">
    <source>
        <dbReference type="SAM" id="SignalP"/>
    </source>
</evidence>
<dbReference type="AlphaFoldDB" id="A0A9D4DHU4"/>
<proteinExistence type="predicted"/>
<protein>
    <recommendedName>
        <fullName evidence="4">Secreted protein</fullName>
    </recommendedName>
</protein>
<evidence type="ECO:0000313" key="2">
    <source>
        <dbReference type="EMBL" id="KAH3748670.1"/>
    </source>
</evidence>
<evidence type="ECO:0000313" key="3">
    <source>
        <dbReference type="Proteomes" id="UP000828390"/>
    </source>
</evidence>
<dbReference type="Proteomes" id="UP000828390">
    <property type="component" value="Unassembled WGS sequence"/>
</dbReference>
<accession>A0A9D4DHU4</accession>
<evidence type="ECO:0008006" key="4">
    <source>
        <dbReference type="Google" id="ProtNLM"/>
    </source>
</evidence>
<keyword evidence="3" id="KW-1185">Reference proteome</keyword>
<organism evidence="2 3">
    <name type="scientific">Dreissena polymorpha</name>
    <name type="common">Zebra mussel</name>
    <name type="synonym">Mytilus polymorpha</name>
    <dbReference type="NCBI Taxonomy" id="45954"/>
    <lineage>
        <taxon>Eukaryota</taxon>
        <taxon>Metazoa</taxon>
        <taxon>Spiralia</taxon>
        <taxon>Lophotrochozoa</taxon>
        <taxon>Mollusca</taxon>
        <taxon>Bivalvia</taxon>
        <taxon>Autobranchia</taxon>
        <taxon>Heteroconchia</taxon>
        <taxon>Euheterodonta</taxon>
        <taxon>Imparidentia</taxon>
        <taxon>Neoheterodontei</taxon>
        <taxon>Myida</taxon>
        <taxon>Dreissenoidea</taxon>
        <taxon>Dreissenidae</taxon>
        <taxon>Dreissena</taxon>
    </lineage>
</organism>
<keyword evidence="1" id="KW-0732">Signal</keyword>
<feature type="signal peptide" evidence="1">
    <location>
        <begin position="1"/>
        <end position="23"/>
    </location>
</feature>
<feature type="chain" id="PRO_5039567898" description="Secreted protein" evidence="1">
    <location>
        <begin position="24"/>
        <end position="73"/>
    </location>
</feature>
<reference evidence="2" key="1">
    <citation type="journal article" date="2019" name="bioRxiv">
        <title>The Genome of the Zebra Mussel, Dreissena polymorpha: A Resource for Invasive Species Research.</title>
        <authorList>
            <person name="McCartney M.A."/>
            <person name="Auch B."/>
            <person name="Kono T."/>
            <person name="Mallez S."/>
            <person name="Zhang Y."/>
            <person name="Obille A."/>
            <person name="Becker A."/>
            <person name="Abrahante J.E."/>
            <person name="Garbe J."/>
            <person name="Badalamenti J.P."/>
            <person name="Herman A."/>
            <person name="Mangelson H."/>
            <person name="Liachko I."/>
            <person name="Sullivan S."/>
            <person name="Sone E.D."/>
            <person name="Koren S."/>
            <person name="Silverstein K.A.T."/>
            <person name="Beckman K.B."/>
            <person name="Gohl D.M."/>
        </authorList>
    </citation>
    <scope>NUCLEOTIDE SEQUENCE</scope>
    <source>
        <strain evidence="2">Duluth1</strain>
        <tissue evidence="2">Whole animal</tissue>
    </source>
</reference>
<reference evidence="2" key="2">
    <citation type="submission" date="2020-11" db="EMBL/GenBank/DDBJ databases">
        <authorList>
            <person name="McCartney M.A."/>
            <person name="Auch B."/>
            <person name="Kono T."/>
            <person name="Mallez S."/>
            <person name="Becker A."/>
            <person name="Gohl D.M."/>
            <person name="Silverstein K.A.T."/>
            <person name="Koren S."/>
            <person name="Bechman K.B."/>
            <person name="Herman A."/>
            <person name="Abrahante J.E."/>
            <person name="Garbe J."/>
        </authorList>
    </citation>
    <scope>NUCLEOTIDE SEQUENCE</scope>
    <source>
        <strain evidence="2">Duluth1</strain>
        <tissue evidence="2">Whole animal</tissue>
    </source>
</reference>